<evidence type="ECO:0000256" key="1">
    <source>
        <dbReference type="ARBA" id="ARBA00004496"/>
    </source>
</evidence>
<comment type="subcellular location">
    <subcellularLocation>
        <location evidence="1">Cytoplasm</location>
    </subcellularLocation>
</comment>
<dbReference type="GO" id="GO:0005912">
    <property type="term" value="C:adherens junction"/>
    <property type="evidence" value="ECO:0007669"/>
    <property type="project" value="TreeGrafter"/>
</dbReference>
<evidence type="ECO:0000259" key="5">
    <source>
        <dbReference type="PROSITE" id="PS50106"/>
    </source>
</evidence>
<dbReference type="GO" id="GO:0030018">
    <property type="term" value="C:Z disc"/>
    <property type="evidence" value="ECO:0007669"/>
    <property type="project" value="TreeGrafter"/>
</dbReference>
<dbReference type="Gene3D" id="2.30.42.10">
    <property type="match status" value="1"/>
</dbReference>
<dbReference type="PROSITE" id="PS50106">
    <property type="entry name" value="PDZ"/>
    <property type="match status" value="1"/>
</dbReference>
<dbReference type="PANTHER" id="PTHR24214:SF38">
    <property type="entry name" value="PDZ AND LIM DOMAIN PROTEIN ZASP-RELATED"/>
    <property type="match status" value="1"/>
</dbReference>
<dbReference type="SMART" id="SM00735">
    <property type="entry name" value="ZM"/>
    <property type="match status" value="1"/>
</dbReference>
<dbReference type="Pfam" id="PF00595">
    <property type="entry name" value="PDZ"/>
    <property type="match status" value="1"/>
</dbReference>
<dbReference type="SMART" id="SM00228">
    <property type="entry name" value="PDZ"/>
    <property type="match status" value="1"/>
</dbReference>
<dbReference type="GO" id="GO:0003779">
    <property type="term" value="F:actin binding"/>
    <property type="evidence" value="ECO:0007669"/>
    <property type="project" value="TreeGrafter"/>
</dbReference>
<dbReference type="EMBL" id="GBHO01038184">
    <property type="protein sequence ID" value="JAG05420.1"/>
    <property type="molecule type" value="Transcribed_RNA"/>
</dbReference>
<dbReference type="EMBL" id="GDHC01011578">
    <property type="protein sequence ID" value="JAQ07051.1"/>
    <property type="molecule type" value="Transcribed_RNA"/>
</dbReference>
<dbReference type="Pfam" id="PF15936">
    <property type="entry name" value="DUF4749"/>
    <property type="match status" value="1"/>
</dbReference>
<organism evidence="6">
    <name type="scientific">Lygus hesperus</name>
    <name type="common">Western plant bug</name>
    <dbReference type="NCBI Taxonomy" id="30085"/>
    <lineage>
        <taxon>Eukaryota</taxon>
        <taxon>Metazoa</taxon>
        <taxon>Ecdysozoa</taxon>
        <taxon>Arthropoda</taxon>
        <taxon>Hexapoda</taxon>
        <taxon>Insecta</taxon>
        <taxon>Pterygota</taxon>
        <taxon>Neoptera</taxon>
        <taxon>Paraneoptera</taxon>
        <taxon>Hemiptera</taxon>
        <taxon>Heteroptera</taxon>
        <taxon>Panheteroptera</taxon>
        <taxon>Cimicomorpha</taxon>
        <taxon>Miridae</taxon>
        <taxon>Mirini</taxon>
        <taxon>Lygus</taxon>
    </lineage>
</organism>
<feature type="region of interest" description="Disordered" evidence="4">
    <location>
        <begin position="89"/>
        <end position="111"/>
    </location>
</feature>
<dbReference type="InterPro" id="IPR031847">
    <property type="entry name" value="PDLI1-4/Zasp-like_mid"/>
</dbReference>
<dbReference type="InterPro" id="IPR001478">
    <property type="entry name" value="PDZ"/>
</dbReference>
<proteinExistence type="predicted"/>
<keyword evidence="3" id="KW-0862">Zinc</keyword>
<evidence type="ECO:0000256" key="4">
    <source>
        <dbReference type="SAM" id="MobiDB-lite"/>
    </source>
</evidence>
<gene>
    <name evidence="6" type="primary">Zasp52_5</name>
    <name evidence="7" type="synonym">Zasp52_12</name>
    <name evidence="6" type="ORF">CM83_55380</name>
    <name evidence="7" type="ORF">g.58982</name>
</gene>
<dbReference type="InterPro" id="IPR036034">
    <property type="entry name" value="PDZ_sf"/>
</dbReference>
<keyword evidence="2" id="KW-0963">Cytoplasm</keyword>
<dbReference type="AlphaFoldDB" id="A0A0A9WKN5"/>
<reference evidence="7" key="3">
    <citation type="journal article" date="2016" name="Gigascience">
        <title>De novo construction of an expanded transcriptome assembly for the western tarnished plant bug, Lygus hesperus.</title>
        <authorList>
            <person name="Tassone E.E."/>
            <person name="Geib S.M."/>
            <person name="Hall B."/>
            <person name="Fabrick J.A."/>
            <person name="Brent C.S."/>
            <person name="Hull J.J."/>
        </authorList>
    </citation>
    <scope>NUCLEOTIDE SEQUENCE</scope>
</reference>
<dbReference type="PANTHER" id="PTHR24214">
    <property type="entry name" value="PDZ AND LIM DOMAIN PROTEIN ZASP"/>
    <property type="match status" value="1"/>
</dbReference>
<sequence>MTGKHGCAVTLRRANPNQPWGIRIVGGCDLDKPIVIIRAVAGTPAEGLVKPGDEILQIGDYDARDIRHQDAQGLFKNAGNSIKIVIHRAGGGSTSSRSREQSVDPLGLPRALGSLPEYQSNTISPTCGPNPAIISHSRASSVCSTYDEERSGLEQISHKQFNSPMGLYSEQNIVDTINQQSGAQAPVNVPAPAPFKKTVVYDPAKSETFKALQDNAHGYDNTVHEVTPVPSKVFTPVKRVIPTPPQARNTPAPHPVPAPHSLQGQSNEEIQQSYTFKRLMHMVQSEEGVY</sequence>
<dbReference type="SUPFAM" id="SSF50156">
    <property type="entry name" value="PDZ domain-like"/>
    <property type="match status" value="1"/>
</dbReference>
<evidence type="ECO:0000256" key="2">
    <source>
        <dbReference type="ARBA" id="ARBA00022490"/>
    </source>
</evidence>
<dbReference type="GO" id="GO:0061061">
    <property type="term" value="P:muscle structure development"/>
    <property type="evidence" value="ECO:0007669"/>
    <property type="project" value="TreeGrafter"/>
</dbReference>
<reference evidence="6" key="1">
    <citation type="journal article" date="2014" name="PLoS ONE">
        <title>Transcriptome-Based Identification of ABC Transporters in the Western Tarnished Plant Bug Lygus hesperus.</title>
        <authorList>
            <person name="Hull J.J."/>
            <person name="Chaney K."/>
            <person name="Geib S.M."/>
            <person name="Fabrick J.A."/>
            <person name="Brent C.S."/>
            <person name="Walsh D."/>
            <person name="Lavine L.C."/>
        </authorList>
    </citation>
    <scope>NUCLEOTIDE SEQUENCE</scope>
</reference>
<dbReference type="InterPro" id="IPR050604">
    <property type="entry name" value="PDZ-LIM_domain"/>
</dbReference>
<accession>A0A0A9WKN5</accession>
<dbReference type="GO" id="GO:0001725">
    <property type="term" value="C:stress fiber"/>
    <property type="evidence" value="ECO:0007669"/>
    <property type="project" value="TreeGrafter"/>
</dbReference>
<protein>
    <submittedName>
        <fullName evidence="6">PDZ and LIM domain protein Zasp</fullName>
    </submittedName>
</protein>
<name>A0A0A9WKN5_LYGHE</name>
<dbReference type="GO" id="GO:0031941">
    <property type="term" value="C:filamentous actin"/>
    <property type="evidence" value="ECO:0007669"/>
    <property type="project" value="TreeGrafter"/>
</dbReference>
<feature type="region of interest" description="Disordered" evidence="4">
    <location>
        <begin position="241"/>
        <end position="267"/>
    </location>
</feature>
<dbReference type="InterPro" id="IPR006643">
    <property type="entry name" value="Zasp-like_motif"/>
</dbReference>
<keyword evidence="3" id="KW-0479">Metal-binding</keyword>
<feature type="domain" description="PDZ" evidence="5">
    <location>
        <begin position="8"/>
        <end position="90"/>
    </location>
</feature>
<evidence type="ECO:0000313" key="6">
    <source>
        <dbReference type="EMBL" id="JAG05420.1"/>
    </source>
</evidence>
<dbReference type="GO" id="GO:0030036">
    <property type="term" value="P:actin cytoskeleton organization"/>
    <property type="evidence" value="ECO:0007669"/>
    <property type="project" value="TreeGrafter"/>
</dbReference>
<keyword evidence="3" id="KW-0440">LIM domain</keyword>
<reference evidence="6" key="2">
    <citation type="submission" date="2014-07" db="EMBL/GenBank/DDBJ databases">
        <authorList>
            <person name="Hull J."/>
        </authorList>
    </citation>
    <scope>NUCLEOTIDE SEQUENCE</scope>
</reference>
<evidence type="ECO:0000313" key="7">
    <source>
        <dbReference type="EMBL" id="JAQ07051.1"/>
    </source>
</evidence>
<dbReference type="GO" id="GO:0051371">
    <property type="term" value="F:muscle alpha-actinin binding"/>
    <property type="evidence" value="ECO:0007669"/>
    <property type="project" value="TreeGrafter"/>
</dbReference>
<evidence type="ECO:0000256" key="3">
    <source>
        <dbReference type="ARBA" id="ARBA00023038"/>
    </source>
</evidence>